<evidence type="ECO:0000256" key="1">
    <source>
        <dbReference type="ARBA" id="ARBA00022737"/>
    </source>
</evidence>
<protein>
    <submittedName>
        <fullName evidence="3">Pentacotripeptide-repeat region of PRORP domain-containing protein</fullName>
    </submittedName>
</protein>
<dbReference type="Gene3D" id="1.25.40.10">
    <property type="entry name" value="Tetratricopeptide repeat domain"/>
    <property type="match status" value="1"/>
</dbReference>
<evidence type="ECO:0000313" key="2">
    <source>
        <dbReference type="EMBL" id="CAI4019265.1"/>
    </source>
</evidence>
<dbReference type="EMBL" id="CAMXCT020006740">
    <property type="protein sequence ID" value="CAL1172640.1"/>
    <property type="molecule type" value="Genomic_DNA"/>
</dbReference>
<evidence type="ECO:0000313" key="3">
    <source>
        <dbReference type="EMBL" id="CAL4806577.1"/>
    </source>
</evidence>
<evidence type="ECO:0000313" key="4">
    <source>
        <dbReference type="Proteomes" id="UP001152797"/>
    </source>
</evidence>
<comment type="caution">
    <text evidence="2">The sequence shown here is derived from an EMBL/GenBank/DDBJ whole genome shotgun (WGS) entry which is preliminary data.</text>
</comment>
<dbReference type="Proteomes" id="UP001152797">
    <property type="component" value="Unassembled WGS sequence"/>
</dbReference>
<keyword evidence="1" id="KW-0677">Repeat</keyword>
<feature type="non-terminal residue" evidence="2">
    <location>
        <position position="1"/>
    </location>
</feature>
<dbReference type="EMBL" id="CAMXCT030006740">
    <property type="protein sequence ID" value="CAL4806577.1"/>
    <property type="molecule type" value="Genomic_DNA"/>
</dbReference>
<reference evidence="2" key="1">
    <citation type="submission" date="2022-10" db="EMBL/GenBank/DDBJ databases">
        <authorList>
            <person name="Chen Y."/>
            <person name="Dougan E. K."/>
            <person name="Chan C."/>
            <person name="Rhodes N."/>
            <person name="Thang M."/>
        </authorList>
    </citation>
    <scope>NUCLEOTIDE SEQUENCE</scope>
</reference>
<organism evidence="2">
    <name type="scientific">Cladocopium goreaui</name>
    <dbReference type="NCBI Taxonomy" id="2562237"/>
    <lineage>
        <taxon>Eukaryota</taxon>
        <taxon>Sar</taxon>
        <taxon>Alveolata</taxon>
        <taxon>Dinophyceae</taxon>
        <taxon>Suessiales</taxon>
        <taxon>Symbiodiniaceae</taxon>
        <taxon>Cladocopium</taxon>
    </lineage>
</organism>
<dbReference type="InterPro" id="IPR011990">
    <property type="entry name" value="TPR-like_helical_dom_sf"/>
</dbReference>
<dbReference type="EMBL" id="CAMXCT010006740">
    <property type="protein sequence ID" value="CAI4019265.1"/>
    <property type="molecule type" value="Genomic_DNA"/>
</dbReference>
<keyword evidence="4" id="KW-1185">Reference proteome</keyword>
<proteinExistence type="predicted"/>
<name>A0A9P1GR06_9DINO</name>
<dbReference type="PANTHER" id="PTHR47936:SF1">
    <property type="entry name" value="PENTATRICOPEPTIDE REPEAT-CONTAINING PROTEIN GUN1, CHLOROPLASTIC"/>
    <property type="match status" value="1"/>
</dbReference>
<gene>
    <name evidence="2" type="ORF">C1SCF055_LOCUS43778</name>
</gene>
<accession>A0A9P1GR06</accession>
<sequence>MEELQVQTEATSLSVALGVCERAGNWEASLDLFDLSILRRLKSDLVSFNGLLSALCNGQALRPAVGLVRQMRDVSVQADLFSFNGLISAYVQRRSWHLGLQQLQVLRQCGGSGDAVSKRALLRAGLDLPWPLSFHLLDEMKDPSVLALHHASSSCGASAAPARLPWILERASMTAQVTLSEGAK</sequence>
<dbReference type="PANTHER" id="PTHR47936">
    <property type="entry name" value="PPR_LONG DOMAIN-CONTAINING PROTEIN"/>
    <property type="match status" value="1"/>
</dbReference>
<reference evidence="3 4" key="2">
    <citation type="submission" date="2024-05" db="EMBL/GenBank/DDBJ databases">
        <authorList>
            <person name="Chen Y."/>
            <person name="Shah S."/>
            <person name="Dougan E. K."/>
            <person name="Thang M."/>
            <person name="Chan C."/>
        </authorList>
    </citation>
    <scope>NUCLEOTIDE SEQUENCE [LARGE SCALE GENOMIC DNA]</scope>
</reference>
<dbReference type="AlphaFoldDB" id="A0A9P1GR06"/>
<dbReference type="OrthoDB" id="185373at2759"/>